<organism evidence="2 3">
    <name type="scientific">Kibdelosporangium philippinense</name>
    <dbReference type="NCBI Taxonomy" id="211113"/>
    <lineage>
        <taxon>Bacteria</taxon>
        <taxon>Bacillati</taxon>
        <taxon>Actinomycetota</taxon>
        <taxon>Actinomycetes</taxon>
        <taxon>Pseudonocardiales</taxon>
        <taxon>Pseudonocardiaceae</taxon>
        <taxon>Kibdelosporangium</taxon>
    </lineage>
</organism>
<proteinExistence type="predicted"/>
<dbReference type="EMBL" id="JAJVCN010000002">
    <property type="protein sequence ID" value="MCE7006747.1"/>
    <property type="molecule type" value="Genomic_DNA"/>
</dbReference>
<feature type="region of interest" description="Disordered" evidence="1">
    <location>
        <begin position="66"/>
        <end position="86"/>
    </location>
</feature>
<dbReference type="Proteomes" id="UP001521150">
    <property type="component" value="Unassembled WGS sequence"/>
</dbReference>
<name>A0ABS8ZLT3_9PSEU</name>
<evidence type="ECO:0000313" key="2">
    <source>
        <dbReference type="EMBL" id="MCE7006747.1"/>
    </source>
</evidence>
<evidence type="ECO:0008006" key="4">
    <source>
        <dbReference type="Google" id="ProtNLM"/>
    </source>
</evidence>
<comment type="caution">
    <text evidence="2">The sequence shown here is derived from an EMBL/GenBank/DDBJ whole genome shotgun (WGS) entry which is preliminary data.</text>
</comment>
<protein>
    <recommendedName>
        <fullName evidence="4">Lipoprotein</fullName>
    </recommendedName>
</protein>
<reference evidence="2 3" key="1">
    <citation type="submission" date="2021-12" db="EMBL/GenBank/DDBJ databases">
        <title>Genome sequence of Kibdelosporangium philippinense ATCC 49844.</title>
        <authorList>
            <person name="Fedorov E.A."/>
            <person name="Omeragic M."/>
            <person name="Shalygina K.F."/>
            <person name="Maclea K.S."/>
        </authorList>
    </citation>
    <scope>NUCLEOTIDE SEQUENCE [LARGE SCALE GENOMIC DNA]</scope>
    <source>
        <strain evidence="2 3">ATCC 49844</strain>
    </source>
</reference>
<sequence>MHIVERRTQKRYSHMLCNSSRFGLSKWLMRTAGVALLIAAGAGCSQAGKKEAVSDSMVLSTLKDLLPPGRTSQQQGNGSRIVSPSVAGGQLTYDDGDGAAALVASVEWKPTPLLPTATACPPRAHFPYNHCTREELPSKDVLTIDRGYNDRLNVSDVERWTATLTAPDGKQVTVQEWNAATPTSSQKSRTHPPLGNQQLTELVSAKPWQRLLSSLKAPPSNLSAPNKPELPKNQIQAILEKMVPSNFSLTDQDGVTGYFSVVLDDGQGKALVTVTVQQWQPHEPNIKQLFTRADTLPDGTKRVIRKNPAPDGASGTVQWDADTLRKDGYRVLISELNTWAFGLPRSRQDPPLSPEQLSDIALDPSWVTPQ</sequence>
<keyword evidence="3" id="KW-1185">Reference proteome</keyword>
<evidence type="ECO:0000256" key="1">
    <source>
        <dbReference type="SAM" id="MobiDB-lite"/>
    </source>
</evidence>
<feature type="compositionally biased region" description="Polar residues" evidence="1">
    <location>
        <begin position="70"/>
        <end position="82"/>
    </location>
</feature>
<accession>A0ABS8ZLT3</accession>
<feature type="region of interest" description="Disordered" evidence="1">
    <location>
        <begin position="344"/>
        <end position="370"/>
    </location>
</feature>
<evidence type="ECO:0000313" key="3">
    <source>
        <dbReference type="Proteomes" id="UP001521150"/>
    </source>
</evidence>
<dbReference type="RefSeq" id="WP_233728186.1">
    <property type="nucleotide sequence ID" value="NZ_JAJVCN010000002.1"/>
</dbReference>
<gene>
    <name evidence="2" type="ORF">LWC34_28545</name>
</gene>